<dbReference type="HAMAP" id="MF_00160">
    <property type="entry name" value="SerC_aminotrans_5"/>
    <property type="match status" value="1"/>
</dbReference>
<comment type="subunit">
    <text evidence="11">Homodimer.</text>
</comment>
<comment type="function">
    <text evidence="1 11">Catalyzes the reversible conversion of 3-phosphohydroxypyruvate to phosphoserine and of 3-hydroxy-2-oxo-4-phosphonooxybutanoate to phosphohydroxythreonine.</text>
</comment>
<reference evidence="14 15" key="1">
    <citation type="journal article" date="2015" name="Genome Announc.">
        <title>Expanding the biotechnology potential of lactobacilli through comparative genomics of 213 strains and associated genera.</title>
        <authorList>
            <person name="Sun Z."/>
            <person name="Harris H.M."/>
            <person name="McCann A."/>
            <person name="Guo C."/>
            <person name="Argimon S."/>
            <person name="Zhang W."/>
            <person name="Yang X."/>
            <person name="Jeffery I.B."/>
            <person name="Cooney J.C."/>
            <person name="Kagawa T.F."/>
            <person name="Liu W."/>
            <person name="Song Y."/>
            <person name="Salvetti E."/>
            <person name="Wrobel A."/>
            <person name="Rasinkangas P."/>
            <person name="Parkhill J."/>
            <person name="Rea M.C."/>
            <person name="O'Sullivan O."/>
            <person name="Ritari J."/>
            <person name="Douillard F.P."/>
            <person name="Paul Ross R."/>
            <person name="Yang R."/>
            <person name="Briner A.E."/>
            <person name="Felis G.E."/>
            <person name="de Vos W.M."/>
            <person name="Barrangou R."/>
            <person name="Klaenhammer T.R."/>
            <person name="Caufield P.W."/>
            <person name="Cui Y."/>
            <person name="Zhang H."/>
            <person name="O'Toole P.W."/>
        </authorList>
    </citation>
    <scope>NUCLEOTIDE SEQUENCE [LARGE SCALE GENOMIC DNA]</scope>
    <source>
        <strain evidence="14 15">DSM 20183</strain>
    </source>
</reference>
<dbReference type="NCBIfam" id="TIGR01364">
    <property type="entry name" value="serC_1"/>
    <property type="match status" value="1"/>
</dbReference>
<feature type="binding site" evidence="11">
    <location>
        <begin position="78"/>
        <end position="79"/>
    </location>
    <ligand>
        <name>pyridoxal 5'-phosphate</name>
        <dbReference type="ChEBI" id="CHEBI:597326"/>
    </ligand>
</feature>
<gene>
    <name evidence="11" type="primary">serC</name>
    <name evidence="14" type="ORF">FC72_GL001915</name>
</gene>
<comment type="pathway">
    <text evidence="2 11 12">Amino-acid biosynthesis; L-serine biosynthesis; L-serine from 3-phospho-D-glycerate: step 2/3.</text>
</comment>
<dbReference type="EC" id="2.6.1.52" evidence="11"/>
<dbReference type="PATRIC" id="fig|1423811.3.peg.1958"/>
<dbReference type="Gene3D" id="3.90.1150.10">
    <property type="entry name" value="Aspartate Aminotransferase, domain 1"/>
    <property type="match status" value="1"/>
</dbReference>
<comment type="caution">
    <text evidence="14">The sequence shown here is derived from an EMBL/GenBank/DDBJ whole genome shotgun (WGS) entry which is preliminary data.</text>
</comment>
<feature type="binding site" evidence="11">
    <location>
        <position position="152"/>
    </location>
    <ligand>
        <name>pyridoxal 5'-phosphate</name>
        <dbReference type="ChEBI" id="CHEBI:597326"/>
    </ligand>
</feature>
<feature type="domain" description="Aminotransferase class V" evidence="13">
    <location>
        <begin position="6"/>
        <end position="345"/>
    </location>
</feature>
<keyword evidence="6 11" id="KW-0808">Transferase</keyword>
<dbReference type="PANTHER" id="PTHR43247">
    <property type="entry name" value="PHOSPHOSERINE AMINOTRANSFERASE"/>
    <property type="match status" value="1"/>
</dbReference>
<feature type="binding site" evidence="11">
    <location>
        <position position="103"/>
    </location>
    <ligand>
        <name>pyridoxal 5'-phosphate</name>
        <dbReference type="ChEBI" id="CHEBI:597326"/>
    </ligand>
</feature>
<feature type="binding site" evidence="11">
    <location>
        <position position="171"/>
    </location>
    <ligand>
        <name>pyridoxal 5'-phosphate</name>
        <dbReference type="ChEBI" id="CHEBI:597326"/>
    </ligand>
</feature>
<dbReference type="STRING" id="1423811.FC72_GL001915"/>
<dbReference type="EMBL" id="AZDG01000007">
    <property type="protein sequence ID" value="KRK64861.1"/>
    <property type="molecule type" value="Genomic_DNA"/>
</dbReference>
<evidence type="ECO:0000256" key="2">
    <source>
        <dbReference type="ARBA" id="ARBA00005099"/>
    </source>
</evidence>
<dbReference type="InterPro" id="IPR015422">
    <property type="entry name" value="PyrdxlP-dep_Trfase_small"/>
</dbReference>
<protein>
    <recommendedName>
        <fullName evidence="11">Phosphoserine aminotransferase</fullName>
        <ecNumber evidence="11">2.6.1.52</ecNumber>
    </recommendedName>
    <alternativeName>
        <fullName evidence="11">Phosphohydroxythreonine aminotransferase</fullName>
        <shortName evidence="11">PSAT</shortName>
    </alternativeName>
</protein>
<dbReference type="InterPro" id="IPR022278">
    <property type="entry name" value="Pser_aminoTfrase"/>
</dbReference>
<comment type="catalytic activity">
    <reaction evidence="10 11 12">
        <text>O-phospho-L-serine + 2-oxoglutarate = 3-phosphooxypyruvate + L-glutamate</text>
        <dbReference type="Rhea" id="RHEA:14329"/>
        <dbReference type="ChEBI" id="CHEBI:16810"/>
        <dbReference type="ChEBI" id="CHEBI:18110"/>
        <dbReference type="ChEBI" id="CHEBI:29985"/>
        <dbReference type="ChEBI" id="CHEBI:57524"/>
        <dbReference type="EC" id="2.6.1.52"/>
    </reaction>
</comment>
<evidence type="ECO:0000259" key="13">
    <source>
        <dbReference type="Pfam" id="PF00266"/>
    </source>
</evidence>
<keyword evidence="8 11" id="KW-0718">Serine biosynthesis</keyword>
<evidence type="ECO:0000256" key="9">
    <source>
        <dbReference type="ARBA" id="ARBA00047630"/>
    </source>
</evidence>
<dbReference type="InterPro" id="IPR015424">
    <property type="entry name" value="PyrdxlP-dep_Trfase"/>
</dbReference>
<comment type="subcellular location">
    <subcellularLocation>
        <location evidence="11">Cytoplasm</location>
    </subcellularLocation>
</comment>
<dbReference type="GO" id="GO:0004648">
    <property type="term" value="F:O-phospho-L-serine:2-oxoglutarate aminotransferase activity"/>
    <property type="evidence" value="ECO:0007669"/>
    <property type="project" value="UniProtKB-UniRule"/>
</dbReference>
<feature type="binding site" evidence="11">
    <location>
        <position position="44"/>
    </location>
    <ligand>
        <name>L-glutamate</name>
        <dbReference type="ChEBI" id="CHEBI:29985"/>
    </ligand>
</feature>
<sequence>MKNMSVYNFAAGPAMLPASVINQIKSDLPSFNDSGMSVMEISHRSDLFEKIINEAKTNLLELLNLSDDYEVLFLQGGATTQFAAIPMNIAKTKHIGLVDTGHWSIRAQEEAKRAGIKVDTIASSKTDQYHNIPNVKQPQQDLDYIHLTTNNTIEGTAYNKLPNLTTPLVLDVSSNFLAQSYQFKNVDVIYGGAQKNIGIAGLTIVAVRKDLITENDLPGMWNFQILSKKNSMLNTPPVFAIYTANLVLKWLKNLGGVAEIEKRNRQKSGLLYDFLDNSKLFNNPVKKDSRSLTNIVFSTGNDELDNKFIEQAKENNLVNLKGHRLVGGMRASLYNAMPYEGAEALVDFLEKFERDNWRTK</sequence>
<evidence type="ECO:0000256" key="11">
    <source>
        <dbReference type="HAMAP-Rule" id="MF_00160"/>
    </source>
</evidence>
<dbReference type="PIRSF" id="PIRSF000525">
    <property type="entry name" value="SerC"/>
    <property type="match status" value="1"/>
</dbReference>
<feature type="binding site" evidence="11">
    <location>
        <position position="194"/>
    </location>
    <ligand>
        <name>pyridoxal 5'-phosphate</name>
        <dbReference type="ChEBI" id="CHEBI:597326"/>
    </ligand>
</feature>
<keyword evidence="5 11" id="KW-0028">Amino-acid biosynthesis</keyword>
<keyword evidence="15" id="KW-1185">Reference proteome</keyword>
<evidence type="ECO:0000256" key="1">
    <source>
        <dbReference type="ARBA" id="ARBA00003483"/>
    </source>
</evidence>
<dbReference type="FunFam" id="3.40.640.10:FF:000010">
    <property type="entry name" value="Phosphoserine aminotransferase"/>
    <property type="match status" value="1"/>
</dbReference>
<proteinExistence type="inferred from homology"/>
<dbReference type="GO" id="GO:0006564">
    <property type="term" value="P:L-serine biosynthetic process"/>
    <property type="evidence" value="ECO:0007669"/>
    <property type="project" value="UniProtKB-UniRule"/>
</dbReference>
<dbReference type="AlphaFoldDB" id="A0A0R1IZX1"/>
<keyword evidence="4 11" id="KW-0032">Aminotransferase</keyword>
<feature type="binding site" evidence="11">
    <location>
        <begin position="234"/>
        <end position="235"/>
    </location>
    <ligand>
        <name>pyridoxal 5'-phosphate</name>
        <dbReference type="ChEBI" id="CHEBI:597326"/>
    </ligand>
</feature>
<dbReference type="InterPro" id="IPR000192">
    <property type="entry name" value="Aminotrans_V_dom"/>
</dbReference>
<comment type="caution">
    <text evidence="11">Lacks conserved residue(s) required for the propagation of feature annotation.</text>
</comment>
<evidence type="ECO:0000313" key="14">
    <source>
        <dbReference type="EMBL" id="KRK64861.1"/>
    </source>
</evidence>
<dbReference type="NCBIfam" id="NF003764">
    <property type="entry name" value="PRK05355.1"/>
    <property type="match status" value="1"/>
</dbReference>
<evidence type="ECO:0000256" key="4">
    <source>
        <dbReference type="ARBA" id="ARBA00022576"/>
    </source>
</evidence>
<dbReference type="UniPathway" id="UPA00135">
    <property type="reaction ID" value="UER00197"/>
</dbReference>
<comment type="similarity">
    <text evidence="3 11">Belongs to the class-V pyridoxal-phosphate-dependent aminotransferase family. SerC subfamily.</text>
</comment>
<accession>A0A0R1IZX1</accession>
<evidence type="ECO:0000256" key="7">
    <source>
        <dbReference type="ARBA" id="ARBA00022898"/>
    </source>
</evidence>
<evidence type="ECO:0000256" key="6">
    <source>
        <dbReference type="ARBA" id="ARBA00022679"/>
    </source>
</evidence>
<evidence type="ECO:0000256" key="3">
    <source>
        <dbReference type="ARBA" id="ARBA00006904"/>
    </source>
</evidence>
<evidence type="ECO:0000256" key="8">
    <source>
        <dbReference type="ARBA" id="ARBA00023299"/>
    </source>
</evidence>
<dbReference type="GO" id="GO:0005737">
    <property type="term" value="C:cytoplasm"/>
    <property type="evidence" value="ECO:0007669"/>
    <property type="project" value="UniProtKB-SubCell"/>
</dbReference>
<dbReference type="InterPro" id="IPR015421">
    <property type="entry name" value="PyrdxlP-dep_Trfase_major"/>
</dbReference>
<evidence type="ECO:0000256" key="5">
    <source>
        <dbReference type="ARBA" id="ARBA00022605"/>
    </source>
</evidence>
<comment type="catalytic activity">
    <reaction evidence="9 11">
        <text>4-(phosphooxy)-L-threonine + 2-oxoglutarate = (R)-3-hydroxy-2-oxo-4-phosphooxybutanoate + L-glutamate</text>
        <dbReference type="Rhea" id="RHEA:16573"/>
        <dbReference type="ChEBI" id="CHEBI:16810"/>
        <dbReference type="ChEBI" id="CHEBI:29985"/>
        <dbReference type="ChEBI" id="CHEBI:58452"/>
        <dbReference type="ChEBI" id="CHEBI:58538"/>
        <dbReference type="EC" id="2.6.1.52"/>
    </reaction>
</comment>
<dbReference type="InterPro" id="IPR020578">
    <property type="entry name" value="Aminotrans_V_PyrdxlP_BS"/>
</dbReference>
<dbReference type="GO" id="GO:0030170">
    <property type="term" value="F:pyridoxal phosphate binding"/>
    <property type="evidence" value="ECO:0007669"/>
    <property type="project" value="UniProtKB-UniRule"/>
</dbReference>
<dbReference type="PROSITE" id="PS00595">
    <property type="entry name" value="AA_TRANSFER_CLASS_5"/>
    <property type="match status" value="1"/>
</dbReference>
<dbReference type="PANTHER" id="PTHR43247:SF1">
    <property type="entry name" value="PHOSPHOSERINE AMINOTRANSFERASE"/>
    <property type="match status" value="1"/>
</dbReference>
<name>A0A0R1IZX1_9LACO</name>
<organism evidence="14 15">
    <name type="scientific">Companilactobacillus tucceti DSM 20183</name>
    <dbReference type="NCBI Taxonomy" id="1423811"/>
    <lineage>
        <taxon>Bacteria</taxon>
        <taxon>Bacillati</taxon>
        <taxon>Bacillota</taxon>
        <taxon>Bacilli</taxon>
        <taxon>Lactobacillales</taxon>
        <taxon>Lactobacillaceae</taxon>
        <taxon>Companilactobacillus</taxon>
    </lineage>
</organism>
<dbReference type="FunFam" id="3.90.1150.10:FF:000006">
    <property type="entry name" value="Phosphoserine aminotransferase"/>
    <property type="match status" value="1"/>
</dbReference>
<keyword evidence="7 11" id="KW-0663">Pyridoxal phosphate</keyword>
<evidence type="ECO:0000313" key="15">
    <source>
        <dbReference type="Proteomes" id="UP000050929"/>
    </source>
</evidence>
<keyword evidence="11" id="KW-0963">Cytoplasm</keyword>
<dbReference type="Gene3D" id="3.40.640.10">
    <property type="entry name" value="Type I PLP-dependent aspartate aminotransferase-like (Major domain)"/>
    <property type="match status" value="1"/>
</dbReference>
<evidence type="ECO:0000256" key="10">
    <source>
        <dbReference type="ARBA" id="ARBA00049007"/>
    </source>
</evidence>
<dbReference type="Pfam" id="PF00266">
    <property type="entry name" value="Aminotran_5"/>
    <property type="match status" value="1"/>
</dbReference>
<evidence type="ECO:0000256" key="12">
    <source>
        <dbReference type="RuleBase" id="RU004505"/>
    </source>
</evidence>
<dbReference type="Proteomes" id="UP000050929">
    <property type="component" value="Unassembled WGS sequence"/>
</dbReference>
<feature type="modified residue" description="N6-(pyridoxal phosphate)lysine" evidence="11">
    <location>
        <position position="195"/>
    </location>
</feature>
<dbReference type="SUPFAM" id="SSF53383">
    <property type="entry name" value="PLP-dependent transferases"/>
    <property type="match status" value="1"/>
</dbReference>
<comment type="cofactor">
    <cofactor evidence="11">
        <name>pyridoxal 5'-phosphate</name>
        <dbReference type="ChEBI" id="CHEBI:597326"/>
    </cofactor>
    <text evidence="11">Binds 1 pyridoxal phosphate per subunit.</text>
</comment>